<keyword evidence="2" id="KW-1185">Reference proteome</keyword>
<evidence type="ECO:0000313" key="1">
    <source>
        <dbReference type="EMBL" id="KAK3776298.1"/>
    </source>
</evidence>
<dbReference type="AlphaFoldDB" id="A0AAE0ZVV0"/>
<proteinExistence type="predicted"/>
<protein>
    <submittedName>
        <fullName evidence="1">Uncharacterized protein</fullName>
    </submittedName>
</protein>
<name>A0AAE0ZVV0_9GAST</name>
<dbReference type="EMBL" id="JAWDGP010003233">
    <property type="protein sequence ID" value="KAK3776298.1"/>
    <property type="molecule type" value="Genomic_DNA"/>
</dbReference>
<dbReference type="Proteomes" id="UP001283361">
    <property type="component" value="Unassembled WGS sequence"/>
</dbReference>
<organism evidence="1 2">
    <name type="scientific">Elysia crispata</name>
    <name type="common">lettuce slug</name>
    <dbReference type="NCBI Taxonomy" id="231223"/>
    <lineage>
        <taxon>Eukaryota</taxon>
        <taxon>Metazoa</taxon>
        <taxon>Spiralia</taxon>
        <taxon>Lophotrochozoa</taxon>
        <taxon>Mollusca</taxon>
        <taxon>Gastropoda</taxon>
        <taxon>Heterobranchia</taxon>
        <taxon>Euthyneura</taxon>
        <taxon>Panpulmonata</taxon>
        <taxon>Sacoglossa</taxon>
        <taxon>Placobranchoidea</taxon>
        <taxon>Plakobranchidae</taxon>
        <taxon>Elysia</taxon>
    </lineage>
</organism>
<evidence type="ECO:0000313" key="2">
    <source>
        <dbReference type="Proteomes" id="UP001283361"/>
    </source>
</evidence>
<reference evidence="1" key="1">
    <citation type="journal article" date="2023" name="G3 (Bethesda)">
        <title>A reference genome for the long-term kleptoplast-retaining sea slug Elysia crispata morphotype clarki.</title>
        <authorList>
            <person name="Eastman K.E."/>
            <person name="Pendleton A.L."/>
            <person name="Shaikh M.A."/>
            <person name="Suttiyut T."/>
            <person name="Ogas R."/>
            <person name="Tomko P."/>
            <person name="Gavelis G."/>
            <person name="Widhalm J.R."/>
            <person name="Wisecaver J.H."/>
        </authorList>
    </citation>
    <scope>NUCLEOTIDE SEQUENCE</scope>
    <source>
        <strain evidence="1">ECLA1</strain>
    </source>
</reference>
<gene>
    <name evidence="1" type="ORF">RRG08_039886</name>
</gene>
<comment type="caution">
    <text evidence="1">The sequence shown here is derived from an EMBL/GenBank/DDBJ whole genome shotgun (WGS) entry which is preliminary data.</text>
</comment>
<sequence length="66" mass="7453">MKLNSFQDRLKANRGMARPLEWVLERGGGPGSRGARLPPGLESNEYGLHIDRNLGNIPRFSSYSRR</sequence>
<accession>A0AAE0ZVV0</accession>